<feature type="chain" id="PRO_5046709163" evidence="2">
    <location>
        <begin position="33"/>
        <end position="172"/>
    </location>
</feature>
<gene>
    <name evidence="3" type="ORF">VZC37_19725</name>
</gene>
<dbReference type="RefSeq" id="WP_330434888.1">
    <property type="nucleotide sequence ID" value="NZ_JAZDUF010000006.1"/>
</dbReference>
<evidence type="ECO:0000256" key="2">
    <source>
        <dbReference type="SAM" id="SignalP"/>
    </source>
</evidence>
<organism evidence="3 4">
    <name type="scientific">Gordonia sesuvii</name>
    <dbReference type="NCBI Taxonomy" id="3116777"/>
    <lineage>
        <taxon>Bacteria</taxon>
        <taxon>Bacillati</taxon>
        <taxon>Actinomycetota</taxon>
        <taxon>Actinomycetes</taxon>
        <taxon>Mycobacteriales</taxon>
        <taxon>Gordoniaceae</taxon>
        <taxon>Gordonia</taxon>
    </lineage>
</organism>
<reference evidence="3 4" key="1">
    <citation type="submission" date="2024-01" db="EMBL/GenBank/DDBJ databases">
        <title>Draft genome sequence of Gordonia sp. LSe1-13.</title>
        <authorList>
            <person name="Suphannarot A."/>
            <person name="Mingma R."/>
        </authorList>
    </citation>
    <scope>NUCLEOTIDE SEQUENCE [LARGE SCALE GENOMIC DNA]</scope>
    <source>
        <strain evidence="3 4">LSe1-13</strain>
    </source>
</reference>
<comment type="caution">
    <text evidence="3">The sequence shown here is derived from an EMBL/GenBank/DDBJ whole genome shotgun (WGS) entry which is preliminary data.</text>
</comment>
<evidence type="ECO:0000313" key="3">
    <source>
        <dbReference type="EMBL" id="MEE3852580.1"/>
    </source>
</evidence>
<proteinExistence type="predicted"/>
<accession>A0ABU7MHJ9</accession>
<evidence type="ECO:0000256" key="1">
    <source>
        <dbReference type="SAM" id="MobiDB-lite"/>
    </source>
</evidence>
<dbReference type="EMBL" id="JAZDUF010000006">
    <property type="protein sequence ID" value="MEE3852580.1"/>
    <property type="molecule type" value="Genomic_DNA"/>
</dbReference>
<dbReference type="Proteomes" id="UP001347146">
    <property type="component" value="Unassembled WGS sequence"/>
</dbReference>
<sequence>MAVSKTRRALGAGAAFVGVGAAGLLMAAPANAAVTGIEITTPSGYGSVADRYGSNCEYDVEASVDNASASIPVAFTVTPEGGTASSLGSEVPTGDTASTSWTPGAPGVYEITATQVISEDDPTTPNVDEYEESSDSMTATVGTGITAPDFSFLNGSLQVDLPWAGACIVVLP</sequence>
<protein>
    <submittedName>
        <fullName evidence="3">Uncharacterized protein</fullName>
    </submittedName>
</protein>
<keyword evidence="2" id="KW-0732">Signal</keyword>
<feature type="signal peptide" evidence="2">
    <location>
        <begin position="1"/>
        <end position="32"/>
    </location>
</feature>
<evidence type="ECO:0000313" key="4">
    <source>
        <dbReference type="Proteomes" id="UP001347146"/>
    </source>
</evidence>
<dbReference type="InterPro" id="IPR006311">
    <property type="entry name" value="TAT_signal"/>
</dbReference>
<dbReference type="PROSITE" id="PS51318">
    <property type="entry name" value="TAT"/>
    <property type="match status" value="1"/>
</dbReference>
<name>A0ABU7MHJ9_9ACTN</name>
<feature type="region of interest" description="Disordered" evidence="1">
    <location>
        <begin position="82"/>
        <end position="105"/>
    </location>
</feature>
<keyword evidence="4" id="KW-1185">Reference proteome</keyword>